<dbReference type="GO" id="GO:0102031">
    <property type="term" value="F:4-acetamido-4,6-dideoxy-D-galactose transferase activity"/>
    <property type="evidence" value="ECO:0007669"/>
    <property type="project" value="UniProtKB-EC"/>
</dbReference>
<keyword evidence="5 6" id="KW-0472">Membrane</keyword>
<evidence type="ECO:0000256" key="3">
    <source>
        <dbReference type="ARBA" id="ARBA00022676"/>
    </source>
</evidence>
<organism evidence="7 8">
    <name type="scientific">Ewingella americana (strain ATCC 33852 / DSM 4580 / CCUG 14506 / JCM 5911 / LMG 7869 / NCTC 12157 / CDC 1468-78)</name>
    <dbReference type="NCBI Taxonomy" id="910964"/>
    <lineage>
        <taxon>Bacteria</taxon>
        <taxon>Pseudomonadati</taxon>
        <taxon>Pseudomonadota</taxon>
        <taxon>Gammaproteobacteria</taxon>
        <taxon>Enterobacterales</taxon>
        <taxon>Yersiniaceae</taxon>
        <taxon>Ewingella</taxon>
    </lineage>
</organism>
<comment type="similarity">
    <text evidence="6">Belongs to the glycosyltransferase 56 family.</text>
</comment>
<dbReference type="eggNOG" id="COG0554">
    <property type="taxonomic scope" value="Bacteria"/>
</dbReference>
<comment type="catalytic activity">
    <reaction evidence="6">
        <text>beta-D-ManNAcA-(1-&gt;4)-alpha-D-GlcNAc-di-trans,octa-cis-undecaprenyl diphosphate + dTDP-4-acetamido-4,6-dideoxy-alpha-D-galactose = alpha-D-FucNAc4-(1-&gt;4)-beta-D-ManNAcA-(1-&gt;4)-D-GlcNAc-undecaprenyl diphosphate + dTDP + H(+)</text>
        <dbReference type="Rhea" id="RHEA:28759"/>
        <dbReference type="ChEBI" id="CHEBI:15378"/>
        <dbReference type="ChEBI" id="CHEBI:58369"/>
        <dbReference type="ChEBI" id="CHEBI:61495"/>
        <dbReference type="ChEBI" id="CHEBI:61496"/>
        <dbReference type="ChEBI" id="CHEBI:68493"/>
        <dbReference type="EC" id="2.4.1.325"/>
    </reaction>
</comment>
<evidence type="ECO:0000256" key="6">
    <source>
        <dbReference type="HAMAP-Rule" id="MF_01002"/>
    </source>
</evidence>
<dbReference type="HAMAP" id="MF_01002">
    <property type="entry name" value="WecF_RffT"/>
    <property type="match status" value="1"/>
</dbReference>
<accession>A0A085G3B8</accession>
<dbReference type="UniPathway" id="UPA00566"/>
<dbReference type="RefSeq" id="WP_034794763.1">
    <property type="nucleotide sequence ID" value="NZ_JMPJ01000069.1"/>
</dbReference>
<keyword evidence="8" id="KW-1185">Reference proteome</keyword>
<evidence type="ECO:0000256" key="4">
    <source>
        <dbReference type="ARBA" id="ARBA00022679"/>
    </source>
</evidence>
<dbReference type="NCBIfam" id="NF002753">
    <property type="entry name" value="PRK02797.1-2"/>
    <property type="match status" value="1"/>
</dbReference>
<dbReference type="OrthoDB" id="6532169at2"/>
<comment type="function">
    <text evidence="6">Catalyzes the synthesis of Und-PP-GlcNAc-ManNAcA-Fuc4NAc (Lipid III), the third lipid-linked intermediate involved in ECA synthesis.</text>
</comment>
<evidence type="ECO:0000256" key="5">
    <source>
        <dbReference type="ARBA" id="ARBA00023136"/>
    </source>
</evidence>
<dbReference type="EC" id="2.4.1.325" evidence="6"/>
<dbReference type="GeneID" id="78383094"/>
<comment type="caution">
    <text evidence="7">The sequence shown here is derived from an EMBL/GenBank/DDBJ whole genome shotgun (WGS) entry which is preliminary data.</text>
</comment>
<dbReference type="GO" id="GO:0005886">
    <property type="term" value="C:plasma membrane"/>
    <property type="evidence" value="ECO:0007669"/>
    <property type="project" value="UniProtKB-SubCell"/>
</dbReference>
<keyword evidence="3 6" id="KW-0328">Glycosyltransferase</keyword>
<dbReference type="InterPro" id="IPR009993">
    <property type="entry name" value="WecF"/>
</dbReference>
<dbReference type="EMBL" id="JMPJ01000069">
    <property type="protein sequence ID" value="KFC78213.1"/>
    <property type="molecule type" value="Genomic_DNA"/>
</dbReference>
<sequence>MTTLIHVLGSDIPHHNLTVLRFFNDVLAEQLPPEQVRRFMVAAADKSAFSAFTRLNIEVYQDKKTLAQAVIAQAQANRQQKFFLHGQFNPTLWLALLSGKIKARQACWHIWGADLYEASGSLKFRLFYLLRRLAQGRIGHVFGTRGDLNHYHQRHPRVASSLLYFPTRMDPALTQSAEQPAPAGPMAVLVGNSGDRSNRHIEALNSLHQQFGAEIKVIIPMGYPADNQQYIEQVRAAALGLFPAENVELLTDAMPFDAYLNLLRRCSLGYFIFDRQQAIGTLCLLIQFGVPFVVSRKNPFWQDLAEQHLPVLFYGDALDSATVAEARRQLLSADLQNIDFFNPNYIAGWQQAIELVTGGAAS</sequence>
<dbReference type="AlphaFoldDB" id="A0A085G3B8"/>
<evidence type="ECO:0000313" key="8">
    <source>
        <dbReference type="Proteomes" id="UP000028640"/>
    </source>
</evidence>
<dbReference type="Proteomes" id="UP000028640">
    <property type="component" value="Unassembled WGS sequence"/>
</dbReference>
<evidence type="ECO:0000313" key="7">
    <source>
        <dbReference type="EMBL" id="KFC78213.1"/>
    </source>
</evidence>
<comment type="subcellular location">
    <subcellularLocation>
        <location evidence="6">Cell inner membrane</location>
        <topology evidence="6">Peripheral membrane protein</topology>
    </subcellularLocation>
</comment>
<dbReference type="Pfam" id="PF07429">
    <property type="entry name" value="Glyco_transf_56"/>
    <property type="match status" value="1"/>
</dbReference>
<name>A0A085G3B8_EWIA3</name>
<comment type="pathway">
    <text evidence="6">Bacterial outer membrane biogenesis; enterobacterial common antigen biosynthesis.</text>
</comment>
<dbReference type="GO" id="GO:0008417">
    <property type="term" value="F:fucosyltransferase activity"/>
    <property type="evidence" value="ECO:0007669"/>
    <property type="project" value="InterPro"/>
</dbReference>
<keyword evidence="4 6" id="KW-0808">Transferase</keyword>
<reference evidence="7 8" key="1">
    <citation type="submission" date="2014-05" db="EMBL/GenBank/DDBJ databases">
        <title>ATOL: Assembling a taxonomically balanced genome-scale reconstruction of the evolutionary history of the Enterobacteriaceae.</title>
        <authorList>
            <person name="Plunkett G.III."/>
            <person name="Neeno-Eckwall E.C."/>
            <person name="Glasner J.D."/>
            <person name="Perna N.T."/>
        </authorList>
    </citation>
    <scope>NUCLEOTIDE SEQUENCE [LARGE SCALE GENOMIC DNA]</scope>
    <source>
        <strain evidence="7 8">ATCC 33852</strain>
    </source>
</reference>
<dbReference type="GO" id="GO:0009246">
    <property type="term" value="P:enterobacterial common antigen biosynthetic process"/>
    <property type="evidence" value="ECO:0007669"/>
    <property type="project" value="UniProtKB-UniRule"/>
</dbReference>
<protein>
    <recommendedName>
        <fullName evidence="6">TDP-N-acetylfucosamine:lipid II N-acetylfucosaminyltransferase</fullName>
        <ecNumber evidence="6">2.4.1.325</ecNumber>
    </recommendedName>
    <alternativeName>
        <fullName evidence="6">4-alpha-L-fucosyltransferase</fullName>
    </alternativeName>
    <alternativeName>
        <fullName evidence="6">TDP-Fuc4NAc:lipid II Fuc4NAc transferase</fullName>
        <shortName evidence="6">Fuc4NAc transferase</shortName>
    </alternativeName>
</protein>
<evidence type="ECO:0000256" key="2">
    <source>
        <dbReference type="ARBA" id="ARBA00022519"/>
    </source>
</evidence>
<evidence type="ECO:0000256" key="1">
    <source>
        <dbReference type="ARBA" id="ARBA00022475"/>
    </source>
</evidence>
<gene>
    <name evidence="6" type="primary">wecF</name>
    <name evidence="6" type="synonym">rffT</name>
    <name evidence="7" type="ORF">GEAM_3818</name>
</gene>
<keyword evidence="2 6" id="KW-0997">Cell inner membrane</keyword>
<dbReference type="STRING" id="910964.GEAM_3818"/>
<keyword evidence="1 6" id="KW-1003">Cell membrane</keyword>
<proteinExistence type="inferred from homology"/>